<dbReference type="AlphaFoldDB" id="A0A934MH33"/>
<dbReference type="PANTHER" id="PTHR43767">
    <property type="entry name" value="LONG-CHAIN-FATTY-ACID--COA LIGASE"/>
    <property type="match status" value="1"/>
</dbReference>
<comment type="caution">
    <text evidence="3">The sequence shown here is derived from an EMBL/GenBank/DDBJ whole genome shotgun (WGS) entry which is preliminary data.</text>
</comment>
<dbReference type="InterPro" id="IPR025110">
    <property type="entry name" value="AMP-bd_C"/>
</dbReference>
<dbReference type="PANTHER" id="PTHR43767:SF12">
    <property type="entry name" value="AMP-DEPENDENT SYNTHETASE AND LIGASE"/>
    <property type="match status" value="1"/>
</dbReference>
<reference evidence="3" key="1">
    <citation type="submission" date="2020-12" db="EMBL/GenBank/DDBJ databases">
        <title>Bacterial taxonomy.</title>
        <authorList>
            <person name="Pan X."/>
        </authorList>
    </citation>
    <scope>NUCLEOTIDE SEQUENCE</scope>
    <source>
        <strain evidence="3">KCTC 52957</strain>
    </source>
</reference>
<accession>A0A934MH33</accession>
<dbReference type="SUPFAM" id="SSF56801">
    <property type="entry name" value="Acetyl-CoA synthetase-like"/>
    <property type="match status" value="1"/>
</dbReference>
<keyword evidence="3" id="KW-0436">Ligase</keyword>
<dbReference type="Pfam" id="PF13193">
    <property type="entry name" value="AMP-binding_C"/>
    <property type="match status" value="1"/>
</dbReference>
<feature type="domain" description="AMP-binding enzyme C-terminal" evidence="2">
    <location>
        <begin position="409"/>
        <end position="482"/>
    </location>
</feature>
<name>A0A934MH33_9RHOB</name>
<dbReference type="Gene3D" id="3.40.50.12780">
    <property type="entry name" value="N-terminal domain of ligase-like"/>
    <property type="match status" value="1"/>
</dbReference>
<dbReference type="EMBL" id="JAEKPD010000008">
    <property type="protein sequence ID" value="MBJ3762964.1"/>
    <property type="molecule type" value="Genomic_DNA"/>
</dbReference>
<sequence length="496" mass="52863">MSLPPCPAPFNMAAHVLQHARTAPDKIALEVLGDAPERWTYAALARAVGGVASGLLEMGLRPGDRVVIRLGHSVDVPLVHLAALAVDLVPIPVSSQLTAAELTPMARHVAPALVVQDPALAAPDIAAPVVGPDRLAAWRSLPPAAFAMGDPDRPGYIVFTSGTTKTPRAVLHAHRAVWARQAMIRDWADMRATDRVLHAGAFNWTYTMGTGLMDPWTVGATALIAAPPARPDALGVLLSAARATIFAAAPGVYRQMLRHPVPELPDLRHGLCAGEKLTEPLRDAWRAATGTDLHEAFGQSECSTFISGAPHGPAPPDTLGRAQGGRAVAVLGLDGPLSADTPGELAIRADDPGLMLGYLGDPAATAERHRDGWFLTGDRGQIDRDGWVRYLGRMDDLLNAGGFRVSPLEIEAVAESFPDLREAAAITREVRAGVSVIALCYAADRALDETALARHCEARLARYKQPRVFERVDALPRSANGKLMRRALAKTDEDRP</sequence>
<dbReference type="Proteomes" id="UP000642488">
    <property type="component" value="Unassembled WGS sequence"/>
</dbReference>
<proteinExistence type="predicted"/>
<dbReference type="InterPro" id="IPR050237">
    <property type="entry name" value="ATP-dep_AMP-bd_enzyme"/>
</dbReference>
<dbReference type="InterPro" id="IPR000873">
    <property type="entry name" value="AMP-dep_synth/lig_dom"/>
</dbReference>
<evidence type="ECO:0000313" key="4">
    <source>
        <dbReference type="Proteomes" id="UP000642488"/>
    </source>
</evidence>
<evidence type="ECO:0000313" key="3">
    <source>
        <dbReference type="EMBL" id="MBJ3762964.1"/>
    </source>
</evidence>
<protein>
    <submittedName>
        <fullName evidence="3">Acyl--CoA ligase</fullName>
    </submittedName>
</protein>
<evidence type="ECO:0000259" key="2">
    <source>
        <dbReference type="Pfam" id="PF13193"/>
    </source>
</evidence>
<organism evidence="3 4">
    <name type="scientific">Palleronia pontilimi</name>
    <dbReference type="NCBI Taxonomy" id="1964209"/>
    <lineage>
        <taxon>Bacteria</taxon>
        <taxon>Pseudomonadati</taxon>
        <taxon>Pseudomonadota</taxon>
        <taxon>Alphaproteobacteria</taxon>
        <taxon>Rhodobacterales</taxon>
        <taxon>Roseobacteraceae</taxon>
        <taxon>Palleronia</taxon>
    </lineage>
</organism>
<dbReference type="InterPro" id="IPR045851">
    <property type="entry name" value="AMP-bd_C_sf"/>
</dbReference>
<dbReference type="InterPro" id="IPR042099">
    <property type="entry name" value="ANL_N_sf"/>
</dbReference>
<dbReference type="Gene3D" id="3.30.300.30">
    <property type="match status" value="1"/>
</dbReference>
<evidence type="ECO:0000259" key="1">
    <source>
        <dbReference type="Pfam" id="PF00501"/>
    </source>
</evidence>
<keyword evidence="4" id="KW-1185">Reference proteome</keyword>
<feature type="domain" description="AMP-dependent synthetase/ligase" evidence="1">
    <location>
        <begin position="18"/>
        <end position="359"/>
    </location>
</feature>
<dbReference type="GO" id="GO:0016877">
    <property type="term" value="F:ligase activity, forming carbon-sulfur bonds"/>
    <property type="evidence" value="ECO:0007669"/>
    <property type="project" value="UniProtKB-ARBA"/>
</dbReference>
<dbReference type="RefSeq" id="WP_198916137.1">
    <property type="nucleotide sequence ID" value="NZ_JAEKPD010000008.1"/>
</dbReference>
<gene>
    <name evidence="3" type="ORF">ILP92_09435</name>
</gene>
<dbReference type="Pfam" id="PF00501">
    <property type="entry name" value="AMP-binding"/>
    <property type="match status" value="1"/>
</dbReference>